<gene>
    <name evidence="8" type="ORF">SAMN06265222_113119</name>
</gene>
<keyword evidence="6" id="KW-0472">Membrane</keyword>
<evidence type="ECO:0000256" key="7">
    <source>
        <dbReference type="ARBA" id="ARBA00023237"/>
    </source>
</evidence>
<keyword evidence="9" id="KW-1185">Reference proteome</keyword>
<evidence type="ECO:0000256" key="3">
    <source>
        <dbReference type="ARBA" id="ARBA00022452"/>
    </source>
</evidence>
<comment type="subcellular location">
    <subcellularLocation>
        <location evidence="1">Cell outer membrane</location>
        <topology evidence="1">Multi-pass membrane protein</topology>
    </subcellularLocation>
</comment>
<dbReference type="Proteomes" id="UP001158067">
    <property type="component" value="Unassembled WGS sequence"/>
</dbReference>
<keyword evidence="7" id="KW-0998">Cell outer membrane</keyword>
<proteinExistence type="inferred from homology"/>
<reference evidence="8 9" key="1">
    <citation type="submission" date="2017-05" db="EMBL/GenBank/DDBJ databases">
        <authorList>
            <person name="Varghese N."/>
            <person name="Submissions S."/>
        </authorList>
    </citation>
    <scope>NUCLEOTIDE SEQUENCE [LARGE SCALE GENOMIC DNA]</scope>
    <source>
        <strain evidence="8 9">DSM 25457</strain>
    </source>
</reference>
<evidence type="ECO:0000313" key="8">
    <source>
        <dbReference type="EMBL" id="SMP70768.1"/>
    </source>
</evidence>
<name>A0ABY1QJ90_9BACT</name>
<dbReference type="PANTHER" id="PTHR35093:SF8">
    <property type="entry name" value="OUTER MEMBRANE PROTEIN NMB0088-RELATED"/>
    <property type="match status" value="1"/>
</dbReference>
<accession>A0ABY1QJ90</accession>
<evidence type="ECO:0000256" key="5">
    <source>
        <dbReference type="ARBA" id="ARBA00022729"/>
    </source>
</evidence>
<comment type="similarity">
    <text evidence="2">Belongs to the OmpP1/FadL family.</text>
</comment>
<organism evidence="8 9">
    <name type="scientific">Neorhodopirellula lusitana</name>
    <dbReference type="NCBI Taxonomy" id="445327"/>
    <lineage>
        <taxon>Bacteria</taxon>
        <taxon>Pseudomonadati</taxon>
        <taxon>Planctomycetota</taxon>
        <taxon>Planctomycetia</taxon>
        <taxon>Pirellulales</taxon>
        <taxon>Pirellulaceae</taxon>
        <taxon>Neorhodopirellula</taxon>
    </lineage>
</organism>
<keyword evidence="4" id="KW-0812">Transmembrane</keyword>
<evidence type="ECO:0000256" key="1">
    <source>
        <dbReference type="ARBA" id="ARBA00004571"/>
    </source>
</evidence>
<sequence length="435" mass="46250">MRVVTFGAQVVWANSMSKFGWAGMGLILFALMGENAYSQGVIISSAGPVHRGMGGASTAAPVTALGALYWNPATISGIQGSELEVGIDVLFTQHEVSSTVGPFSDTTEADPGTFPVPNFGFVHRIEDSRWSLGLGVNSVGGFKTNLTSSSTNPVLMPQPNGLGQVSSEASFLQIAPVACFEATERLSIAAGPIITTAQVGMQPFVFASANGDSTYSDGRATRYHWGGGAQAGLFYLLSDNWNLGASIKSTAWMETFEFDGVDENGLPRDLTAKIDLPMIVSMGAGYLGWEDWLLAADLRFIDYSNADGFGDRATYDGTGKLNGLDWSSVFAFAFGAQKAVTDRAFVRVGYSYNQNPIRNSESFYNVATPLIYEHILSCGGSFKLNEKLAISAAYSHYFENTRTGLVAPPTGAIAGSSVTNTVSADFLSFGIVMQQ</sequence>
<keyword evidence="5" id="KW-0732">Signal</keyword>
<dbReference type="EMBL" id="FXUG01000013">
    <property type="protein sequence ID" value="SMP70768.1"/>
    <property type="molecule type" value="Genomic_DNA"/>
</dbReference>
<evidence type="ECO:0000313" key="9">
    <source>
        <dbReference type="Proteomes" id="UP001158067"/>
    </source>
</evidence>
<keyword evidence="3" id="KW-1134">Transmembrane beta strand</keyword>
<dbReference type="SUPFAM" id="SSF56935">
    <property type="entry name" value="Porins"/>
    <property type="match status" value="1"/>
</dbReference>
<dbReference type="Gene3D" id="2.40.160.60">
    <property type="entry name" value="Outer membrane protein transport protein (OMPP1/FadL/TodX)"/>
    <property type="match status" value="1"/>
</dbReference>
<comment type="caution">
    <text evidence="8">The sequence shown here is derived from an EMBL/GenBank/DDBJ whole genome shotgun (WGS) entry which is preliminary data.</text>
</comment>
<evidence type="ECO:0000256" key="6">
    <source>
        <dbReference type="ARBA" id="ARBA00023136"/>
    </source>
</evidence>
<evidence type="ECO:0000256" key="2">
    <source>
        <dbReference type="ARBA" id="ARBA00008163"/>
    </source>
</evidence>
<evidence type="ECO:0000256" key="4">
    <source>
        <dbReference type="ARBA" id="ARBA00022692"/>
    </source>
</evidence>
<dbReference type="InterPro" id="IPR005017">
    <property type="entry name" value="OMPP1/FadL/TodX"/>
</dbReference>
<dbReference type="PANTHER" id="PTHR35093">
    <property type="entry name" value="OUTER MEMBRANE PROTEIN NMB0088-RELATED"/>
    <property type="match status" value="1"/>
</dbReference>
<protein>
    <submittedName>
        <fullName evidence="8">Long-chain fatty acid transport protein</fullName>
    </submittedName>
</protein>
<dbReference type="Pfam" id="PF03349">
    <property type="entry name" value="Toluene_X"/>
    <property type="match status" value="1"/>
</dbReference>